<name>A0AAN6T504_9PEZI</name>
<evidence type="ECO:0000256" key="1">
    <source>
        <dbReference type="SAM" id="MobiDB-lite"/>
    </source>
</evidence>
<dbReference type="AlphaFoldDB" id="A0AAN6T504"/>
<protein>
    <submittedName>
        <fullName evidence="3">Uncharacterized protein</fullName>
    </submittedName>
</protein>
<evidence type="ECO:0000313" key="4">
    <source>
        <dbReference type="Proteomes" id="UP001305647"/>
    </source>
</evidence>
<feature type="signal peptide" evidence="2">
    <location>
        <begin position="1"/>
        <end position="32"/>
    </location>
</feature>
<feature type="region of interest" description="Disordered" evidence="1">
    <location>
        <begin position="107"/>
        <end position="158"/>
    </location>
</feature>
<evidence type="ECO:0000313" key="3">
    <source>
        <dbReference type="EMBL" id="KAK4104262.1"/>
    </source>
</evidence>
<organism evidence="3 4">
    <name type="scientific">Parathielavia hyrcaniae</name>
    <dbReference type="NCBI Taxonomy" id="113614"/>
    <lineage>
        <taxon>Eukaryota</taxon>
        <taxon>Fungi</taxon>
        <taxon>Dikarya</taxon>
        <taxon>Ascomycota</taxon>
        <taxon>Pezizomycotina</taxon>
        <taxon>Sordariomycetes</taxon>
        <taxon>Sordariomycetidae</taxon>
        <taxon>Sordariales</taxon>
        <taxon>Chaetomiaceae</taxon>
        <taxon>Parathielavia</taxon>
    </lineage>
</organism>
<feature type="compositionally biased region" description="Low complexity" evidence="1">
    <location>
        <begin position="117"/>
        <end position="158"/>
    </location>
</feature>
<reference evidence="3" key="2">
    <citation type="submission" date="2023-05" db="EMBL/GenBank/DDBJ databases">
        <authorList>
            <consortium name="Lawrence Berkeley National Laboratory"/>
            <person name="Steindorff A."/>
            <person name="Hensen N."/>
            <person name="Bonometti L."/>
            <person name="Westerberg I."/>
            <person name="Brannstrom I.O."/>
            <person name="Guillou S."/>
            <person name="Cros-Aarteil S."/>
            <person name="Calhoun S."/>
            <person name="Haridas S."/>
            <person name="Kuo A."/>
            <person name="Mondo S."/>
            <person name="Pangilinan J."/>
            <person name="Riley R."/>
            <person name="Labutti K."/>
            <person name="Andreopoulos B."/>
            <person name="Lipzen A."/>
            <person name="Chen C."/>
            <person name="Yanf M."/>
            <person name="Daum C."/>
            <person name="Ng V."/>
            <person name="Clum A."/>
            <person name="Ohm R."/>
            <person name="Martin F."/>
            <person name="Silar P."/>
            <person name="Natvig D."/>
            <person name="Lalanne C."/>
            <person name="Gautier V."/>
            <person name="Ament-Velasquez S.L."/>
            <person name="Kruys A."/>
            <person name="Hutchinson M.I."/>
            <person name="Powell A.J."/>
            <person name="Barry K."/>
            <person name="Miller A.N."/>
            <person name="Grigoriev I.V."/>
            <person name="Debuchy R."/>
            <person name="Gladieux P."/>
            <person name="Thoren M.H."/>
            <person name="Johannesson H."/>
        </authorList>
    </citation>
    <scope>NUCLEOTIDE SEQUENCE</scope>
    <source>
        <strain evidence="3">CBS 757.83</strain>
    </source>
</reference>
<sequence>MPCCTCFPPAKSPLVKLATELLLLGFLMDDSSSPIQSLNRPAPSNLDLTNRRLHVPPDWFYHHPLAETTSVVSHLQSLLSSPSTFSPHTTIDRMHATLFARILAVPSSSSSQKVLEPTSPCSPAAASRRAAPTPSWPARWAATSPSARPTSACPSAPS</sequence>
<dbReference type="EMBL" id="MU863627">
    <property type="protein sequence ID" value="KAK4104262.1"/>
    <property type="molecule type" value="Genomic_DNA"/>
</dbReference>
<dbReference type="Proteomes" id="UP001305647">
    <property type="component" value="Unassembled WGS sequence"/>
</dbReference>
<comment type="caution">
    <text evidence="3">The sequence shown here is derived from an EMBL/GenBank/DDBJ whole genome shotgun (WGS) entry which is preliminary data.</text>
</comment>
<evidence type="ECO:0000256" key="2">
    <source>
        <dbReference type="SAM" id="SignalP"/>
    </source>
</evidence>
<proteinExistence type="predicted"/>
<keyword evidence="4" id="KW-1185">Reference proteome</keyword>
<feature type="chain" id="PRO_5042880048" evidence="2">
    <location>
        <begin position="33"/>
        <end position="158"/>
    </location>
</feature>
<keyword evidence="2" id="KW-0732">Signal</keyword>
<gene>
    <name evidence="3" type="ORF">N658DRAFT_493765</name>
</gene>
<accession>A0AAN6T504</accession>
<reference evidence="3" key="1">
    <citation type="journal article" date="2023" name="Mol. Phylogenet. Evol.">
        <title>Genome-scale phylogeny and comparative genomics of the fungal order Sordariales.</title>
        <authorList>
            <person name="Hensen N."/>
            <person name="Bonometti L."/>
            <person name="Westerberg I."/>
            <person name="Brannstrom I.O."/>
            <person name="Guillou S."/>
            <person name="Cros-Aarteil S."/>
            <person name="Calhoun S."/>
            <person name="Haridas S."/>
            <person name="Kuo A."/>
            <person name="Mondo S."/>
            <person name="Pangilinan J."/>
            <person name="Riley R."/>
            <person name="LaButti K."/>
            <person name="Andreopoulos B."/>
            <person name="Lipzen A."/>
            <person name="Chen C."/>
            <person name="Yan M."/>
            <person name="Daum C."/>
            <person name="Ng V."/>
            <person name="Clum A."/>
            <person name="Steindorff A."/>
            <person name="Ohm R.A."/>
            <person name="Martin F."/>
            <person name="Silar P."/>
            <person name="Natvig D.O."/>
            <person name="Lalanne C."/>
            <person name="Gautier V."/>
            <person name="Ament-Velasquez S.L."/>
            <person name="Kruys A."/>
            <person name="Hutchinson M.I."/>
            <person name="Powell A.J."/>
            <person name="Barry K."/>
            <person name="Miller A.N."/>
            <person name="Grigoriev I.V."/>
            <person name="Debuchy R."/>
            <person name="Gladieux P."/>
            <person name="Hiltunen Thoren M."/>
            <person name="Johannesson H."/>
        </authorList>
    </citation>
    <scope>NUCLEOTIDE SEQUENCE</scope>
    <source>
        <strain evidence="3">CBS 757.83</strain>
    </source>
</reference>